<evidence type="ECO:0000256" key="3">
    <source>
        <dbReference type="ARBA" id="ARBA00022468"/>
    </source>
</evidence>
<protein>
    <recommendedName>
        <fullName evidence="6">Rho GTPase-activating protein 15</fullName>
    </recommendedName>
    <alternativeName>
        <fullName evidence="7">ArhGAP15</fullName>
    </alternativeName>
    <alternativeName>
        <fullName evidence="8">Rho-type GTPase-activating protein 15</fullName>
    </alternativeName>
</protein>
<feature type="region of interest" description="Disordered" evidence="9">
    <location>
        <begin position="191"/>
        <end position="249"/>
    </location>
</feature>
<keyword evidence="3" id="KW-0343">GTPase activation</keyword>
<name>A0ABD1J5B9_9TELE</name>
<accession>A0ABD1J5B9</accession>
<keyword evidence="5" id="KW-0472">Membrane</keyword>
<dbReference type="Proteomes" id="UP001591681">
    <property type="component" value="Unassembled WGS sequence"/>
</dbReference>
<dbReference type="SMART" id="SM00233">
    <property type="entry name" value="PH"/>
    <property type="match status" value="1"/>
</dbReference>
<dbReference type="PANTHER" id="PTHR23176:SF108">
    <property type="entry name" value="RHO GTPASE-ACTIVATING PROTEIN 15"/>
    <property type="match status" value="1"/>
</dbReference>
<feature type="compositionally biased region" description="Polar residues" evidence="9">
    <location>
        <begin position="1"/>
        <end position="13"/>
    </location>
</feature>
<dbReference type="PANTHER" id="PTHR23176">
    <property type="entry name" value="RHO/RAC/CDC GTPASE-ACTIVATING PROTEIN"/>
    <property type="match status" value="1"/>
</dbReference>
<dbReference type="InterPro" id="IPR050729">
    <property type="entry name" value="Rho-GAP"/>
</dbReference>
<evidence type="ECO:0000259" key="10">
    <source>
        <dbReference type="PROSITE" id="PS50003"/>
    </source>
</evidence>
<feature type="region of interest" description="Disordered" evidence="9">
    <location>
        <begin position="46"/>
        <end position="75"/>
    </location>
</feature>
<dbReference type="Gene3D" id="1.10.555.10">
    <property type="entry name" value="Rho GTPase activation protein"/>
    <property type="match status" value="1"/>
</dbReference>
<dbReference type="EMBL" id="JBHFQA010000020">
    <property type="protein sequence ID" value="KAL2081168.1"/>
    <property type="molecule type" value="Genomic_DNA"/>
</dbReference>
<feature type="domain" description="Rho-GAP" evidence="11">
    <location>
        <begin position="284"/>
        <end position="473"/>
    </location>
</feature>
<dbReference type="Gene3D" id="2.30.29.30">
    <property type="entry name" value="Pleckstrin-homology domain (PH domain)/Phosphotyrosine-binding domain (PTB)"/>
    <property type="match status" value="1"/>
</dbReference>
<dbReference type="AlphaFoldDB" id="A0ABD1J5B9"/>
<evidence type="ECO:0000256" key="9">
    <source>
        <dbReference type="SAM" id="MobiDB-lite"/>
    </source>
</evidence>
<evidence type="ECO:0000256" key="1">
    <source>
        <dbReference type="ARBA" id="ARBA00004170"/>
    </source>
</evidence>
<evidence type="ECO:0000313" key="13">
    <source>
        <dbReference type="Proteomes" id="UP001591681"/>
    </source>
</evidence>
<proteinExistence type="predicted"/>
<evidence type="ECO:0000256" key="2">
    <source>
        <dbReference type="ARBA" id="ARBA00004496"/>
    </source>
</evidence>
<dbReference type="Pfam" id="PF00169">
    <property type="entry name" value="PH"/>
    <property type="match status" value="1"/>
</dbReference>
<dbReference type="InterPro" id="IPR011993">
    <property type="entry name" value="PH-like_dom_sf"/>
</dbReference>
<comment type="caution">
    <text evidence="12">The sequence shown here is derived from an EMBL/GenBank/DDBJ whole genome shotgun (WGS) entry which is preliminary data.</text>
</comment>
<evidence type="ECO:0000256" key="5">
    <source>
        <dbReference type="ARBA" id="ARBA00023136"/>
    </source>
</evidence>
<dbReference type="GO" id="GO:0005737">
    <property type="term" value="C:cytoplasm"/>
    <property type="evidence" value="ECO:0007669"/>
    <property type="project" value="UniProtKB-SubCell"/>
</dbReference>
<dbReference type="FunFam" id="1.10.555.10:FF:000003">
    <property type="entry name" value="Putative rho GTPase-activating protein 12"/>
    <property type="match status" value="1"/>
</dbReference>
<evidence type="ECO:0000256" key="4">
    <source>
        <dbReference type="ARBA" id="ARBA00022490"/>
    </source>
</evidence>
<sequence length="478" mass="54155">MAGTRVTNMQTATKPPLVLPPPGAVQMRIKTANSSGERLSQTKSMVIPEPETPGKPINRHRRNQSQHNIGGPGGAELSVPLQSTYLNKAKIVEGGKKLRKNWTSAWVALGSDHLLFYKESKQEALVNMKPGNRPEEVDLCGAMVEWTKEKSSRKHVIQITTSVGDEYLLQSDDYPTISKWHSAIKMAADRSCSGSGRQTARPGLHRSSSTEFLPRRVAEAPAAKEPKPEHRRSLMFSSSKLKHSASDSNDKIGVKNRLKKFISRRPSMKTLQEKGLIKDRVFGCHLLTLCSREGTTVPKFIRLCIQEVERRGMQSDGIYRVSGNLATIQKLRFMVDQEEELNLGDNQWEDIHVITGALKMFFRELPEPLFPFRFFEQFVESIKTKDPKQKVQVVKKLIHQLPKPNHNTMKLLFRHLQKILRHSTKNLMSTQGISIVFGPTLMWPEHDSGNMAVNMVYQNQIVEYILIESREIFGTDDV</sequence>
<dbReference type="InterPro" id="IPR001849">
    <property type="entry name" value="PH_domain"/>
</dbReference>
<dbReference type="InterPro" id="IPR000198">
    <property type="entry name" value="RhoGAP_dom"/>
</dbReference>
<dbReference type="CDD" id="cd13233">
    <property type="entry name" value="PH_ARHGAP9-like"/>
    <property type="match status" value="1"/>
</dbReference>
<feature type="domain" description="PH" evidence="10">
    <location>
        <begin position="90"/>
        <end position="189"/>
    </location>
</feature>
<dbReference type="PROSITE" id="PS50238">
    <property type="entry name" value="RHOGAP"/>
    <property type="match status" value="1"/>
</dbReference>
<reference evidence="12 13" key="1">
    <citation type="submission" date="2024-09" db="EMBL/GenBank/DDBJ databases">
        <title>A chromosome-level genome assembly of Gray's grenadier anchovy, Coilia grayii.</title>
        <authorList>
            <person name="Fu Z."/>
        </authorList>
    </citation>
    <scope>NUCLEOTIDE SEQUENCE [LARGE SCALE GENOMIC DNA]</scope>
    <source>
        <strain evidence="12">G4</strain>
        <tissue evidence="12">Muscle</tissue>
    </source>
</reference>
<evidence type="ECO:0000259" key="11">
    <source>
        <dbReference type="PROSITE" id="PS50238"/>
    </source>
</evidence>
<dbReference type="SMART" id="SM00324">
    <property type="entry name" value="RhoGAP"/>
    <property type="match status" value="1"/>
</dbReference>
<feature type="compositionally biased region" description="Basic and acidic residues" evidence="9">
    <location>
        <begin position="213"/>
        <end position="232"/>
    </location>
</feature>
<dbReference type="SUPFAM" id="SSF48350">
    <property type="entry name" value="GTPase activation domain, GAP"/>
    <property type="match status" value="1"/>
</dbReference>
<keyword evidence="4" id="KW-0963">Cytoplasm</keyword>
<evidence type="ECO:0000256" key="8">
    <source>
        <dbReference type="ARBA" id="ARBA00042925"/>
    </source>
</evidence>
<dbReference type="GO" id="GO:0005096">
    <property type="term" value="F:GTPase activator activity"/>
    <property type="evidence" value="ECO:0007669"/>
    <property type="project" value="UniProtKB-KW"/>
</dbReference>
<evidence type="ECO:0000313" key="12">
    <source>
        <dbReference type="EMBL" id="KAL2081168.1"/>
    </source>
</evidence>
<keyword evidence="13" id="KW-1185">Reference proteome</keyword>
<comment type="subcellular location">
    <subcellularLocation>
        <location evidence="2">Cytoplasm</location>
    </subcellularLocation>
    <subcellularLocation>
        <location evidence="1">Membrane</location>
        <topology evidence="1">Peripheral membrane protein</topology>
    </subcellularLocation>
</comment>
<evidence type="ECO:0000256" key="6">
    <source>
        <dbReference type="ARBA" id="ARBA00040777"/>
    </source>
</evidence>
<dbReference type="InterPro" id="IPR008936">
    <property type="entry name" value="Rho_GTPase_activation_prot"/>
</dbReference>
<evidence type="ECO:0000256" key="7">
    <source>
        <dbReference type="ARBA" id="ARBA00042482"/>
    </source>
</evidence>
<gene>
    <name evidence="12" type="ORF">ACEWY4_023021</name>
</gene>
<dbReference type="GO" id="GO:0016020">
    <property type="term" value="C:membrane"/>
    <property type="evidence" value="ECO:0007669"/>
    <property type="project" value="UniProtKB-SubCell"/>
</dbReference>
<dbReference type="Pfam" id="PF00620">
    <property type="entry name" value="RhoGAP"/>
    <property type="match status" value="1"/>
</dbReference>
<dbReference type="CDD" id="cd04403">
    <property type="entry name" value="RhoGAP_ARHGAP27_15_12_9"/>
    <property type="match status" value="1"/>
</dbReference>
<dbReference type="PROSITE" id="PS50003">
    <property type="entry name" value="PH_DOMAIN"/>
    <property type="match status" value="1"/>
</dbReference>
<organism evidence="12 13">
    <name type="scientific">Coilia grayii</name>
    <name type="common">Gray's grenadier anchovy</name>
    <dbReference type="NCBI Taxonomy" id="363190"/>
    <lineage>
        <taxon>Eukaryota</taxon>
        <taxon>Metazoa</taxon>
        <taxon>Chordata</taxon>
        <taxon>Craniata</taxon>
        <taxon>Vertebrata</taxon>
        <taxon>Euteleostomi</taxon>
        <taxon>Actinopterygii</taxon>
        <taxon>Neopterygii</taxon>
        <taxon>Teleostei</taxon>
        <taxon>Clupei</taxon>
        <taxon>Clupeiformes</taxon>
        <taxon>Clupeoidei</taxon>
        <taxon>Engraulidae</taxon>
        <taxon>Coilinae</taxon>
        <taxon>Coilia</taxon>
    </lineage>
</organism>
<feature type="region of interest" description="Disordered" evidence="9">
    <location>
        <begin position="1"/>
        <end position="23"/>
    </location>
</feature>
<dbReference type="SUPFAM" id="SSF50729">
    <property type="entry name" value="PH domain-like"/>
    <property type="match status" value="1"/>
</dbReference>